<dbReference type="Gene3D" id="6.10.140.2220">
    <property type="match status" value="1"/>
</dbReference>
<sequence>MICKTISVGDKRCDSCFKKCDDLKRCSQCSFLYFCNRSCQENAWEMHKKECKFILKSKPNVPTASMRLFALILFKLQKYGEDNPQEDIYGRKVSFKTLMSHAEEIKQSIKPIQQMVALISTLKDYIGESNIPPPSEFIEIFGKMVINSFTISNHDGESIGTGVYLGASVFDHSCNPNAEVVFDGINMYIHAVKRITPRDINKVYISYIEQIEFTEKRQESLLEQYYFLCQCEKCTSPEYNDLMKKLIVSEEEAKQHLEKFREGLENIKEIKKSKVGAATLYSACLQELNAQGEILADTHIYRVKVLETAFDACVWNNQWADAVMIGQQLLKPYRLYYSDYNPAFGVHLFKLGKIQLFLNLPSSYETLKQASEILEITHGKKHPLYQELLENLCDSESLSLSKLSITE</sequence>
<accession>A0AAV4U2Y6</accession>
<reference evidence="6 7" key="1">
    <citation type="submission" date="2021-06" db="EMBL/GenBank/DDBJ databases">
        <title>Caerostris darwini draft genome.</title>
        <authorList>
            <person name="Kono N."/>
            <person name="Arakawa K."/>
        </authorList>
    </citation>
    <scope>NUCLEOTIDE SEQUENCE [LARGE SCALE GENOMIC DNA]</scope>
</reference>
<evidence type="ECO:0000256" key="1">
    <source>
        <dbReference type="ARBA" id="ARBA00022723"/>
    </source>
</evidence>
<dbReference type="Gene3D" id="2.170.270.10">
    <property type="entry name" value="SET domain"/>
    <property type="match status" value="1"/>
</dbReference>
<evidence type="ECO:0000313" key="6">
    <source>
        <dbReference type="EMBL" id="GIY52111.1"/>
    </source>
</evidence>
<name>A0AAV4U2Y6_9ARAC</name>
<proteinExistence type="predicted"/>
<dbReference type="InterPro" id="IPR046341">
    <property type="entry name" value="SET_dom_sf"/>
</dbReference>
<dbReference type="SUPFAM" id="SSF82199">
    <property type="entry name" value="SET domain"/>
    <property type="match status" value="1"/>
</dbReference>
<dbReference type="Gene3D" id="1.25.40.970">
    <property type="match status" value="1"/>
</dbReference>
<dbReference type="PROSITE" id="PS50865">
    <property type="entry name" value="ZF_MYND_2"/>
    <property type="match status" value="1"/>
</dbReference>
<organism evidence="6 7">
    <name type="scientific">Caerostris darwini</name>
    <dbReference type="NCBI Taxonomy" id="1538125"/>
    <lineage>
        <taxon>Eukaryota</taxon>
        <taxon>Metazoa</taxon>
        <taxon>Ecdysozoa</taxon>
        <taxon>Arthropoda</taxon>
        <taxon>Chelicerata</taxon>
        <taxon>Arachnida</taxon>
        <taxon>Araneae</taxon>
        <taxon>Araneomorphae</taxon>
        <taxon>Entelegynae</taxon>
        <taxon>Araneoidea</taxon>
        <taxon>Araneidae</taxon>
        <taxon>Caerostris</taxon>
    </lineage>
</organism>
<dbReference type="GO" id="GO:0005634">
    <property type="term" value="C:nucleus"/>
    <property type="evidence" value="ECO:0007669"/>
    <property type="project" value="TreeGrafter"/>
</dbReference>
<gene>
    <name evidence="6" type="primary">ASHR1</name>
    <name evidence="6" type="ORF">CDAR_432131</name>
</gene>
<dbReference type="AlphaFoldDB" id="A0AAV4U2Y6"/>
<comment type="caution">
    <text evidence="6">The sequence shown here is derived from an EMBL/GenBank/DDBJ whole genome shotgun (WGS) entry which is preliminary data.</text>
</comment>
<dbReference type="Gene3D" id="1.10.220.160">
    <property type="match status" value="1"/>
</dbReference>
<dbReference type="Pfam" id="PF01753">
    <property type="entry name" value="zf-MYND"/>
    <property type="match status" value="1"/>
</dbReference>
<keyword evidence="1" id="KW-0479">Metal-binding</keyword>
<dbReference type="PROSITE" id="PS01360">
    <property type="entry name" value="ZF_MYND_1"/>
    <property type="match status" value="1"/>
</dbReference>
<protein>
    <submittedName>
        <fullName evidence="6">Histone-lysine N-methyltransferase ASHR1</fullName>
    </submittedName>
</protein>
<dbReference type="PANTHER" id="PTHR12197">
    <property type="entry name" value="HISTONE-LYSINE N-METHYLTRANSFERASE SMYD"/>
    <property type="match status" value="1"/>
</dbReference>
<feature type="domain" description="MYND-type" evidence="5">
    <location>
        <begin position="13"/>
        <end position="51"/>
    </location>
</feature>
<dbReference type="GO" id="GO:0008270">
    <property type="term" value="F:zinc ion binding"/>
    <property type="evidence" value="ECO:0007669"/>
    <property type="project" value="UniProtKB-KW"/>
</dbReference>
<dbReference type="InterPro" id="IPR011990">
    <property type="entry name" value="TPR-like_helical_dom_sf"/>
</dbReference>
<dbReference type="InterPro" id="IPR050869">
    <property type="entry name" value="H3K4_H4K5_MeTrfase"/>
</dbReference>
<keyword evidence="3" id="KW-0862">Zinc</keyword>
<dbReference type="Proteomes" id="UP001054837">
    <property type="component" value="Unassembled WGS sequence"/>
</dbReference>
<keyword evidence="7" id="KW-1185">Reference proteome</keyword>
<dbReference type="Gene3D" id="1.25.40.10">
    <property type="entry name" value="Tetratricopeptide repeat domain"/>
    <property type="match status" value="1"/>
</dbReference>
<dbReference type="EMBL" id="BPLQ01010632">
    <property type="protein sequence ID" value="GIY52111.1"/>
    <property type="molecule type" value="Genomic_DNA"/>
</dbReference>
<evidence type="ECO:0000256" key="2">
    <source>
        <dbReference type="ARBA" id="ARBA00022771"/>
    </source>
</evidence>
<evidence type="ECO:0000259" key="5">
    <source>
        <dbReference type="PROSITE" id="PS50865"/>
    </source>
</evidence>
<evidence type="ECO:0000256" key="3">
    <source>
        <dbReference type="ARBA" id="ARBA00022833"/>
    </source>
</evidence>
<keyword evidence="2 4" id="KW-0863">Zinc-finger</keyword>
<dbReference type="InterPro" id="IPR002893">
    <property type="entry name" value="Znf_MYND"/>
</dbReference>
<evidence type="ECO:0000256" key="4">
    <source>
        <dbReference type="PROSITE-ProRule" id="PRU00134"/>
    </source>
</evidence>
<evidence type="ECO:0000313" key="7">
    <source>
        <dbReference type="Proteomes" id="UP001054837"/>
    </source>
</evidence>
<dbReference type="PANTHER" id="PTHR12197:SF251">
    <property type="entry name" value="EG:BACR7C10.4 PROTEIN"/>
    <property type="match status" value="1"/>
</dbReference>